<name>A0A0R3VTL5_TAEAS</name>
<evidence type="ECO:0000313" key="2">
    <source>
        <dbReference type="Proteomes" id="UP000282613"/>
    </source>
</evidence>
<evidence type="ECO:0000313" key="3">
    <source>
        <dbReference type="WBParaSite" id="TASK_0000059001-mRNA-1"/>
    </source>
</evidence>
<accession>A0A0R3VTL5</accession>
<sequence>MRNSPFESYRFLSEAHSNPTACVLNTWLRTLNLVVDCLDQLLPLAFSTAATVVAIDDTARLLPDTSLPSYLSFTLNEFMLALRIYVANFPDMQPTLQDRRTMIEQLNHRMLQTRKPTVSNNCKVYWYPNGFFGYHLVLNWALNTPILKECLQHLPDSLQLLIYSLRFQSIKVAAVKAPEILQPPKTITEIDGHPLPPILQHLGMAIEALAPSFSVLSGTDLRSSQTDLGPLVKLLLDVLQTANEYFFYGLKELAATQIPSLWLVDNIASVQLKVEKLMPFQFNNLLSTDLLQLGASSARRKAASGEICYRLLHGYLSPLDVRMIISFRLNMVRISVLSKQLANTHHSGRFVTTITEQLKASLTWLQRHLSICGGCGDADYDDALLKYEDYRLIISIVTNMVLIRSGQKDVLSESGIQHILRDTVILRHVVDALHDYLIKAETGLSIELLFEELLPSLSQLGLRAFRQICATRQEEDKRWWQTQPRSSEYSVCGYAVTRIKRELGSPP</sequence>
<dbReference type="Proteomes" id="UP000282613">
    <property type="component" value="Unassembled WGS sequence"/>
</dbReference>
<dbReference type="AlphaFoldDB" id="A0A0R3VTL5"/>
<keyword evidence="2" id="KW-1185">Reference proteome</keyword>
<protein>
    <submittedName>
        <fullName evidence="3">Exocyst complex component Sec8</fullName>
    </submittedName>
</protein>
<reference evidence="3" key="1">
    <citation type="submission" date="2017-02" db="UniProtKB">
        <authorList>
            <consortium name="WormBaseParasite"/>
        </authorList>
    </citation>
    <scope>IDENTIFICATION</scope>
</reference>
<dbReference type="OrthoDB" id="419432at2759"/>
<evidence type="ECO:0000313" key="1">
    <source>
        <dbReference type="EMBL" id="VDK21325.1"/>
    </source>
</evidence>
<dbReference type="EMBL" id="UYRS01000081">
    <property type="protein sequence ID" value="VDK21325.1"/>
    <property type="molecule type" value="Genomic_DNA"/>
</dbReference>
<organism evidence="3">
    <name type="scientific">Taenia asiatica</name>
    <name type="common">Asian tapeworm</name>
    <dbReference type="NCBI Taxonomy" id="60517"/>
    <lineage>
        <taxon>Eukaryota</taxon>
        <taxon>Metazoa</taxon>
        <taxon>Spiralia</taxon>
        <taxon>Lophotrochozoa</taxon>
        <taxon>Platyhelminthes</taxon>
        <taxon>Cestoda</taxon>
        <taxon>Eucestoda</taxon>
        <taxon>Cyclophyllidea</taxon>
        <taxon>Taeniidae</taxon>
        <taxon>Taenia</taxon>
    </lineage>
</organism>
<dbReference type="WBParaSite" id="TASK_0000059001-mRNA-1">
    <property type="protein sequence ID" value="TASK_0000059001-mRNA-1"/>
    <property type="gene ID" value="TASK_0000059001"/>
</dbReference>
<proteinExistence type="predicted"/>
<gene>
    <name evidence="1" type="ORF">TASK_LOCUS591</name>
</gene>
<dbReference type="STRING" id="60517.A0A0R3VTL5"/>
<reference evidence="1 2" key="2">
    <citation type="submission" date="2018-11" db="EMBL/GenBank/DDBJ databases">
        <authorList>
            <consortium name="Pathogen Informatics"/>
        </authorList>
    </citation>
    <scope>NUCLEOTIDE SEQUENCE [LARGE SCALE GENOMIC DNA]</scope>
</reference>